<evidence type="ECO:0000313" key="2">
    <source>
        <dbReference type="Proteomes" id="UP001175211"/>
    </source>
</evidence>
<evidence type="ECO:0000313" key="1">
    <source>
        <dbReference type="EMBL" id="KAK0436066.1"/>
    </source>
</evidence>
<proteinExistence type="predicted"/>
<sequence length="217" mass="23791">MAPSFFPMAPFLFTQGNPFFTMSNMGATAMPHAPKSSSTAMEGIIDSNPVLMFGNILTNPTSCTRVQEAPETISELSKHCNHHGEMVNDDITSALESFTLDSGPSDSLMNAPNHTADHDIQQELVKLRHDNELLKTRMESLSALQSLTLTTEHAATRDRHSHTSRGYDPSCTVPITAVDATSMIDVAHTPNNWVIVDRISNVITAIRRKQSVNLVCE</sequence>
<organism evidence="1 2">
    <name type="scientific">Armillaria tabescens</name>
    <name type="common">Ringless honey mushroom</name>
    <name type="synonym">Agaricus tabescens</name>
    <dbReference type="NCBI Taxonomy" id="1929756"/>
    <lineage>
        <taxon>Eukaryota</taxon>
        <taxon>Fungi</taxon>
        <taxon>Dikarya</taxon>
        <taxon>Basidiomycota</taxon>
        <taxon>Agaricomycotina</taxon>
        <taxon>Agaricomycetes</taxon>
        <taxon>Agaricomycetidae</taxon>
        <taxon>Agaricales</taxon>
        <taxon>Marasmiineae</taxon>
        <taxon>Physalacriaceae</taxon>
        <taxon>Desarmillaria</taxon>
    </lineage>
</organism>
<protein>
    <submittedName>
        <fullName evidence="1">Uncharacterized protein</fullName>
    </submittedName>
</protein>
<name>A0AA39MIG1_ARMTA</name>
<dbReference type="Proteomes" id="UP001175211">
    <property type="component" value="Unassembled WGS sequence"/>
</dbReference>
<dbReference type="RefSeq" id="XP_060322173.1">
    <property type="nucleotide sequence ID" value="XM_060470547.1"/>
</dbReference>
<dbReference type="AlphaFoldDB" id="A0AA39MIG1"/>
<comment type="caution">
    <text evidence="1">The sequence shown here is derived from an EMBL/GenBank/DDBJ whole genome shotgun (WGS) entry which is preliminary data.</text>
</comment>
<dbReference type="EMBL" id="JAUEPS010000132">
    <property type="protein sequence ID" value="KAK0436066.1"/>
    <property type="molecule type" value="Genomic_DNA"/>
</dbReference>
<gene>
    <name evidence="1" type="ORF">EV420DRAFT_1487661</name>
</gene>
<dbReference type="GeneID" id="85354095"/>
<accession>A0AA39MIG1</accession>
<reference evidence="1" key="1">
    <citation type="submission" date="2023-06" db="EMBL/GenBank/DDBJ databases">
        <authorList>
            <consortium name="Lawrence Berkeley National Laboratory"/>
            <person name="Ahrendt S."/>
            <person name="Sahu N."/>
            <person name="Indic B."/>
            <person name="Wong-Bajracharya J."/>
            <person name="Merenyi Z."/>
            <person name="Ke H.-M."/>
            <person name="Monk M."/>
            <person name="Kocsube S."/>
            <person name="Drula E."/>
            <person name="Lipzen A."/>
            <person name="Balint B."/>
            <person name="Henrissat B."/>
            <person name="Andreopoulos B."/>
            <person name="Martin F.M."/>
            <person name="Harder C.B."/>
            <person name="Rigling D."/>
            <person name="Ford K.L."/>
            <person name="Foster G.D."/>
            <person name="Pangilinan J."/>
            <person name="Papanicolaou A."/>
            <person name="Barry K."/>
            <person name="LaButti K."/>
            <person name="Viragh M."/>
            <person name="Koriabine M."/>
            <person name="Yan M."/>
            <person name="Riley R."/>
            <person name="Champramary S."/>
            <person name="Plett K.L."/>
            <person name="Tsai I.J."/>
            <person name="Slot J."/>
            <person name="Sipos G."/>
            <person name="Plett J."/>
            <person name="Nagy L.G."/>
            <person name="Grigoriev I.V."/>
        </authorList>
    </citation>
    <scope>NUCLEOTIDE SEQUENCE</scope>
    <source>
        <strain evidence="1">CCBAS 213</strain>
    </source>
</reference>
<keyword evidence="2" id="KW-1185">Reference proteome</keyword>